<dbReference type="Gene3D" id="3.30.530.20">
    <property type="match status" value="1"/>
</dbReference>
<reference evidence="1 2" key="1">
    <citation type="submission" date="2016-10" db="EMBL/GenBank/DDBJ databases">
        <authorList>
            <person name="de Groot N.N."/>
        </authorList>
    </citation>
    <scope>NUCLEOTIDE SEQUENCE [LARGE SCALE GENOMIC DNA]</scope>
    <source>
        <strain evidence="1 2">DSM 21001</strain>
    </source>
</reference>
<dbReference type="Proteomes" id="UP000199024">
    <property type="component" value="Unassembled WGS sequence"/>
</dbReference>
<organism evidence="1 2">
    <name type="scientific">Granulicella pectinivorans</name>
    <dbReference type="NCBI Taxonomy" id="474950"/>
    <lineage>
        <taxon>Bacteria</taxon>
        <taxon>Pseudomonadati</taxon>
        <taxon>Acidobacteriota</taxon>
        <taxon>Terriglobia</taxon>
        <taxon>Terriglobales</taxon>
        <taxon>Acidobacteriaceae</taxon>
        <taxon>Granulicella</taxon>
    </lineage>
</organism>
<keyword evidence="2" id="KW-1185">Reference proteome</keyword>
<dbReference type="InterPro" id="IPR023393">
    <property type="entry name" value="START-like_dom_sf"/>
</dbReference>
<dbReference type="EMBL" id="FOZL01000001">
    <property type="protein sequence ID" value="SFS15010.1"/>
    <property type="molecule type" value="Genomic_DNA"/>
</dbReference>
<accession>A0A1I6MH15</accession>
<dbReference type="OrthoDB" id="119110at2"/>
<evidence type="ECO:0000313" key="2">
    <source>
        <dbReference type="Proteomes" id="UP000199024"/>
    </source>
</evidence>
<dbReference type="CDD" id="cd07812">
    <property type="entry name" value="SRPBCC"/>
    <property type="match status" value="1"/>
</dbReference>
<dbReference type="Pfam" id="PF10604">
    <property type="entry name" value="Polyketide_cyc2"/>
    <property type="match status" value="1"/>
</dbReference>
<evidence type="ECO:0000313" key="1">
    <source>
        <dbReference type="EMBL" id="SFS15010.1"/>
    </source>
</evidence>
<gene>
    <name evidence="1" type="ORF">SAMN05421771_2633</name>
</gene>
<protein>
    <submittedName>
        <fullName evidence="1">Polyketide cyclase / dehydrase and lipid transport</fullName>
    </submittedName>
</protein>
<dbReference type="AlphaFoldDB" id="A0A1I6MH15"/>
<dbReference type="SUPFAM" id="SSF55961">
    <property type="entry name" value="Bet v1-like"/>
    <property type="match status" value="1"/>
</dbReference>
<proteinExistence type="predicted"/>
<sequence>MAFWRGLAVLLIIAFGTVYVMGRRLPREHHAVAQGIVQASQDRVWQLVDDTSTQSQWRATLDKVVPVQDTVDGRCWVEFHSKTAITLCQVEEAPKSRLVVRSLGNPSFDGTWTYTSRPAGENATEVTMVEDSLIKSPFNRFLGHYILGEHTNVKQFLDDLQAEAIRRR</sequence>
<dbReference type="STRING" id="474950.SAMN05421771_2633"/>
<dbReference type="RefSeq" id="WP_089839541.1">
    <property type="nucleotide sequence ID" value="NZ_FOZL01000001.1"/>
</dbReference>
<name>A0A1I6MH15_9BACT</name>
<dbReference type="InterPro" id="IPR019587">
    <property type="entry name" value="Polyketide_cyclase/dehydratase"/>
</dbReference>